<dbReference type="SUPFAM" id="SSF57959">
    <property type="entry name" value="Leucine zipper domain"/>
    <property type="match status" value="1"/>
</dbReference>
<feature type="coiled-coil region" evidence="1">
    <location>
        <begin position="202"/>
        <end position="236"/>
    </location>
</feature>
<accession>A0A8B8EXG7</accession>
<dbReference type="CDD" id="cd14693">
    <property type="entry name" value="bZIP_CEBP"/>
    <property type="match status" value="1"/>
</dbReference>
<feature type="domain" description="BZIP" evidence="3">
    <location>
        <begin position="184"/>
        <end position="241"/>
    </location>
</feature>
<dbReference type="GeneID" id="111137505"/>
<feature type="region of interest" description="Disordered" evidence="2">
    <location>
        <begin position="114"/>
        <end position="184"/>
    </location>
</feature>
<reference evidence="5" key="1">
    <citation type="submission" date="2025-08" db="UniProtKB">
        <authorList>
            <consortium name="RefSeq"/>
        </authorList>
    </citation>
    <scope>IDENTIFICATION</scope>
    <source>
        <tissue evidence="5">Whole sample</tissue>
    </source>
</reference>
<dbReference type="InterPro" id="IPR046347">
    <property type="entry name" value="bZIP_sf"/>
</dbReference>
<proteinExistence type="predicted"/>
<keyword evidence="4" id="KW-1185">Reference proteome</keyword>
<dbReference type="Gene3D" id="1.20.5.170">
    <property type="match status" value="1"/>
</dbReference>
<dbReference type="PANTHER" id="PTHR23334">
    <property type="entry name" value="CCAAT/ENHANCER BINDING PROTEIN"/>
    <property type="match status" value="1"/>
</dbReference>
<dbReference type="GO" id="GO:0000978">
    <property type="term" value="F:RNA polymerase II cis-regulatory region sequence-specific DNA binding"/>
    <property type="evidence" value="ECO:0007669"/>
    <property type="project" value="TreeGrafter"/>
</dbReference>
<keyword evidence="1" id="KW-0175">Coiled coil</keyword>
<evidence type="ECO:0000259" key="3">
    <source>
        <dbReference type="PROSITE" id="PS50217"/>
    </source>
</evidence>
<evidence type="ECO:0000256" key="1">
    <source>
        <dbReference type="SAM" id="Coils"/>
    </source>
</evidence>
<dbReference type="GO" id="GO:0000981">
    <property type="term" value="F:DNA-binding transcription factor activity, RNA polymerase II-specific"/>
    <property type="evidence" value="ECO:0007669"/>
    <property type="project" value="TreeGrafter"/>
</dbReference>
<dbReference type="GO" id="GO:0006351">
    <property type="term" value="P:DNA-templated transcription"/>
    <property type="evidence" value="ECO:0007669"/>
    <property type="project" value="InterPro"/>
</dbReference>
<dbReference type="OrthoDB" id="10039716at2759"/>
<organism evidence="4 5">
    <name type="scientific">Crassostrea virginica</name>
    <name type="common">Eastern oyster</name>
    <dbReference type="NCBI Taxonomy" id="6565"/>
    <lineage>
        <taxon>Eukaryota</taxon>
        <taxon>Metazoa</taxon>
        <taxon>Spiralia</taxon>
        <taxon>Lophotrochozoa</taxon>
        <taxon>Mollusca</taxon>
        <taxon>Bivalvia</taxon>
        <taxon>Autobranchia</taxon>
        <taxon>Pteriomorphia</taxon>
        <taxon>Ostreida</taxon>
        <taxon>Ostreoidea</taxon>
        <taxon>Ostreidae</taxon>
        <taxon>Crassostrea</taxon>
    </lineage>
</organism>
<dbReference type="RefSeq" id="XP_022344681.1">
    <property type="nucleotide sequence ID" value="XM_022488973.1"/>
</dbReference>
<name>A0A8B8EXG7_CRAVI</name>
<dbReference type="PANTHER" id="PTHR23334:SF20">
    <property type="entry name" value="BASIC LEUCINE ZIPPER 24"/>
    <property type="match status" value="1"/>
</dbReference>
<evidence type="ECO:0000256" key="2">
    <source>
        <dbReference type="SAM" id="MobiDB-lite"/>
    </source>
</evidence>
<dbReference type="AlphaFoldDB" id="A0A8B8EXG7"/>
<dbReference type="InterPro" id="IPR004827">
    <property type="entry name" value="bZIP"/>
</dbReference>
<evidence type="ECO:0000313" key="5">
    <source>
        <dbReference type="RefSeq" id="XP_022344681.1"/>
    </source>
</evidence>
<dbReference type="Pfam" id="PF07716">
    <property type="entry name" value="bZIP_2"/>
    <property type="match status" value="1"/>
</dbReference>
<dbReference type="KEGG" id="cvn:111137505"/>
<gene>
    <name evidence="5" type="primary">LOC111137505</name>
</gene>
<evidence type="ECO:0000313" key="4">
    <source>
        <dbReference type="Proteomes" id="UP000694844"/>
    </source>
</evidence>
<dbReference type="Proteomes" id="UP000694844">
    <property type="component" value="Chromosome 5"/>
</dbReference>
<dbReference type="SMART" id="SM00338">
    <property type="entry name" value="BRLZ"/>
    <property type="match status" value="1"/>
</dbReference>
<dbReference type="InterPro" id="IPR031106">
    <property type="entry name" value="C/EBP"/>
</dbReference>
<sequence length="261" mass="29127">MLQIMMERSPFDLDPVLENSVDIQELFNNSTQVNDETLEKLILDIKSNDIVPSVSGSDDLTTLVNAAPVSVQPQCIPDQTLIAQLSRYDNLEFVLNPEQVSSCLQSVRETLHSTGSASSEDLEHSFSGSNDDSSDASDQDFSSLVTPPPSPMDVEYTPRPRGRPGRKPSAGGPVKKKRQPEKGTREYFEKRARNNLAIRKCREKAKLKQNEMENRLQYLESENMQLKGKLDVMTKQLDILKDFVISNSANLPESIAKVAKS</sequence>
<dbReference type="PROSITE" id="PS50217">
    <property type="entry name" value="BZIP"/>
    <property type="match status" value="1"/>
</dbReference>
<protein>
    <submittedName>
        <fullName evidence="5">Protein giant-like</fullName>
    </submittedName>
</protein>